<evidence type="ECO:0000256" key="5">
    <source>
        <dbReference type="ARBA" id="ARBA00022989"/>
    </source>
</evidence>
<dbReference type="GO" id="GO:0005886">
    <property type="term" value="C:plasma membrane"/>
    <property type="evidence" value="ECO:0007669"/>
    <property type="project" value="TreeGrafter"/>
</dbReference>
<dbReference type="PANTHER" id="PTHR11706:SF33">
    <property type="entry name" value="NATURAL RESISTANCE-ASSOCIATED MACROPHAGE PROTEIN 2"/>
    <property type="match status" value="1"/>
</dbReference>
<evidence type="ECO:0000256" key="2">
    <source>
        <dbReference type="ARBA" id="ARBA00022448"/>
    </source>
</evidence>
<accession>A0A2N7X9E9</accession>
<dbReference type="GO" id="GO:0005384">
    <property type="term" value="F:manganese ion transmembrane transporter activity"/>
    <property type="evidence" value="ECO:0007669"/>
    <property type="project" value="TreeGrafter"/>
</dbReference>
<dbReference type="OrthoDB" id="9787548at2"/>
<keyword evidence="3 8" id="KW-0812">Transmembrane</keyword>
<comment type="subcellular location">
    <subcellularLocation>
        <location evidence="1">Membrane</location>
        <topology evidence="1">Multi-pass membrane protein</topology>
    </subcellularLocation>
</comment>
<keyword evidence="6 8" id="KW-0472">Membrane</keyword>
<dbReference type="EMBL" id="PNYC01000001">
    <property type="protein sequence ID" value="PMS38369.1"/>
    <property type="molecule type" value="Genomic_DNA"/>
</dbReference>
<feature type="transmembrane region" description="Helical" evidence="8">
    <location>
        <begin position="101"/>
        <end position="120"/>
    </location>
</feature>
<dbReference type="Pfam" id="PF01566">
    <property type="entry name" value="Nramp"/>
    <property type="match status" value="1"/>
</dbReference>
<feature type="transmembrane region" description="Helical" evidence="8">
    <location>
        <begin position="61"/>
        <end position="80"/>
    </location>
</feature>
<dbReference type="InterPro" id="IPR001046">
    <property type="entry name" value="NRAMP_fam"/>
</dbReference>
<evidence type="ECO:0000256" key="4">
    <source>
        <dbReference type="ARBA" id="ARBA00022847"/>
    </source>
</evidence>
<dbReference type="Proteomes" id="UP000235777">
    <property type="component" value="Unassembled WGS sequence"/>
</dbReference>
<gene>
    <name evidence="9" type="ORF">C0Z20_00270</name>
</gene>
<comment type="caution">
    <text evidence="9">The sequence shown here is derived from an EMBL/GenBank/DDBJ whole genome shotgun (WGS) entry which is preliminary data.</text>
</comment>
<evidence type="ECO:0000313" key="10">
    <source>
        <dbReference type="Proteomes" id="UP000235777"/>
    </source>
</evidence>
<feature type="compositionally biased region" description="Basic and acidic residues" evidence="7">
    <location>
        <begin position="232"/>
        <end position="248"/>
    </location>
</feature>
<dbReference type="GO" id="GO:0015086">
    <property type="term" value="F:cadmium ion transmembrane transporter activity"/>
    <property type="evidence" value="ECO:0007669"/>
    <property type="project" value="TreeGrafter"/>
</dbReference>
<feature type="transmembrane region" description="Helical" evidence="8">
    <location>
        <begin position="308"/>
        <end position="336"/>
    </location>
</feature>
<feature type="region of interest" description="Disordered" evidence="7">
    <location>
        <begin position="1"/>
        <end position="23"/>
    </location>
</feature>
<dbReference type="STRING" id="863227.GCA_000373005_02478"/>
<dbReference type="PANTHER" id="PTHR11706">
    <property type="entry name" value="SOLUTE CARRIER PROTEIN FAMILY 11 MEMBER"/>
    <property type="match status" value="1"/>
</dbReference>
<keyword evidence="5 8" id="KW-1133">Transmembrane helix</keyword>
<keyword evidence="10" id="KW-1185">Reference proteome</keyword>
<feature type="transmembrane region" description="Helical" evidence="8">
    <location>
        <begin position="259"/>
        <end position="283"/>
    </location>
</feature>
<sequence length="438" mass="47371">MNSNVGKRSPSPRRNNKTASGRVAHSWAADTGPGLATAGADNDPGGIVTYSLAGTQFGYDMLWVCVLSYPSMVALQLIASRVAAITGKGLTTNMREHYAPLWFYVAVARFLVANTVNIAADMVAMGFAARLLWNGSVPLFTLLLGAGSIALQWKVPYARYANVVKWLTLGMFSYVGVLFTLHVPWSEVAWHALIPRVSFTEEYFSILLAVLGTTVSPYLLFAQAEQEIEELADQRPKDNSSGDEDRTERHLRRVRAQTFVRTALSNAVGFFIMLAASATLHVAGSRLDTADDVARVLEPLLHGSAPHVLGLALIGTALLALPPLTGSAANAAASMFRWQRGQERDRRIAFTQAGLTTLCALSGVSLALLQLNFVKLLYWSALLNGLTVAPVLILLLLLSTKRAAIGDLSMHWLLRALSWLATLVTSGALTAHFVLEVI</sequence>
<evidence type="ECO:0000256" key="6">
    <source>
        <dbReference type="ARBA" id="ARBA00023136"/>
    </source>
</evidence>
<feature type="transmembrane region" description="Helical" evidence="8">
    <location>
        <begin position="132"/>
        <end position="151"/>
    </location>
</feature>
<feature type="transmembrane region" description="Helical" evidence="8">
    <location>
        <begin position="163"/>
        <end position="183"/>
    </location>
</feature>
<feature type="transmembrane region" description="Helical" evidence="8">
    <location>
        <begin position="412"/>
        <end position="435"/>
    </location>
</feature>
<protein>
    <submittedName>
        <fullName evidence="9">Divalent metal cation transporter</fullName>
    </submittedName>
</protein>
<dbReference type="AlphaFoldDB" id="A0A2N7X9E9"/>
<organism evidence="9 10">
    <name type="scientific">Trinickia symbiotica</name>
    <dbReference type="NCBI Taxonomy" id="863227"/>
    <lineage>
        <taxon>Bacteria</taxon>
        <taxon>Pseudomonadati</taxon>
        <taxon>Pseudomonadota</taxon>
        <taxon>Betaproteobacteria</taxon>
        <taxon>Burkholderiales</taxon>
        <taxon>Burkholderiaceae</taxon>
        <taxon>Trinickia</taxon>
    </lineage>
</organism>
<keyword evidence="2" id="KW-0813">Transport</keyword>
<dbReference type="GO" id="GO:0015293">
    <property type="term" value="F:symporter activity"/>
    <property type="evidence" value="ECO:0007669"/>
    <property type="project" value="UniProtKB-KW"/>
</dbReference>
<name>A0A2N7X9E9_9BURK</name>
<evidence type="ECO:0000256" key="1">
    <source>
        <dbReference type="ARBA" id="ARBA00004141"/>
    </source>
</evidence>
<evidence type="ECO:0000313" key="9">
    <source>
        <dbReference type="EMBL" id="PMS38369.1"/>
    </source>
</evidence>
<feature type="transmembrane region" description="Helical" evidence="8">
    <location>
        <begin position="377"/>
        <end position="400"/>
    </location>
</feature>
<feature type="transmembrane region" description="Helical" evidence="8">
    <location>
        <begin position="203"/>
        <end position="221"/>
    </location>
</feature>
<proteinExistence type="predicted"/>
<dbReference type="GO" id="GO:0034755">
    <property type="term" value="P:iron ion transmembrane transport"/>
    <property type="evidence" value="ECO:0007669"/>
    <property type="project" value="TreeGrafter"/>
</dbReference>
<feature type="region of interest" description="Disordered" evidence="7">
    <location>
        <begin position="231"/>
        <end position="250"/>
    </location>
</feature>
<evidence type="ECO:0000256" key="8">
    <source>
        <dbReference type="SAM" id="Phobius"/>
    </source>
</evidence>
<feature type="transmembrane region" description="Helical" evidence="8">
    <location>
        <begin position="348"/>
        <end position="371"/>
    </location>
</feature>
<keyword evidence="4" id="KW-0769">Symport</keyword>
<reference evidence="9 10" key="1">
    <citation type="submission" date="2018-01" db="EMBL/GenBank/DDBJ databases">
        <title>Whole genome analyses suggest that Burkholderia sensu lato contains two further novel genera in the rhizoxinica-symbiotica group Mycetohabitans gen. nov., and Trinickia gen. nov.: implications for the evolution of diazotrophy and nodulation in the Burkholderiaceae.</title>
        <authorList>
            <person name="Estrada-de los Santos P."/>
            <person name="Palmer M."/>
            <person name="Chavez-Ramirez B."/>
            <person name="Beukes C."/>
            <person name="Steenkamp E.T."/>
            <person name="Hirsch A.M."/>
            <person name="Manyaka P."/>
            <person name="Maluk M."/>
            <person name="Lafos M."/>
            <person name="Crook M."/>
            <person name="Gross E."/>
            <person name="Simon M.F."/>
            <person name="Bueno dos Reis Junior F."/>
            <person name="Poole P.S."/>
            <person name="Venter S.N."/>
            <person name="James E.K."/>
        </authorList>
    </citation>
    <scope>NUCLEOTIDE SEQUENCE [LARGE SCALE GENOMIC DNA]</scope>
    <source>
        <strain evidence="9 10">JPY 581</strain>
    </source>
</reference>
<evidence type="ECO:0000256" key="3">
    <source>
        <dbReference type="ARBA" id="ARBA00022692"/>
    </source>
</evidence>
<evidence type="ECO:0000256" key="7">
    <source>
        <dbReference type="SAM" id="MobiDB-lite"/>
    </source>
</evidence>
<dbReference type="RefSeq" id="WP_018441036.1">
    <property type="nucleotide sequence ID" value="NZ_KB890175.1"/>
</dbReference>